<evidence type="ECO:0000313" key="5">
    <source>
        <dbReference type="EMBL" id="MFC0339887.1"/>
    </source>
</evidence>
<reference evidence="5 6" key="1">
    <citation type="submission" date="2024-09" db="EMBL/GenBank/DDBJ databases">
        <authorList>
            <person name="Sun Q."/>
            <person name="Mori K."/>
        </authorList>
    </citation>
    <scope>NUCLEOTIDE SEQUENCE [LARGE SCALE GENOMIC DNA]</scope>
    <source>
        <strain evidence="5 6">KCTC 22789</strain>
    </source>
</reference>
<dbReference type="Proteomes" id="UP001589799">
    <property type="component" value="Unassembled WGS sequence"/>
</dbReference>
<organism evidence="5 6">
    <name type="scientific">Paracoccus niistensis</name>
    <dbReference type="NCBI Taxonomy" id="632935"/>
    <lineage>
        <taxon>Bacteria</taxon>
        <taxon>Pseudomonadati</taxon>
        <taxon>Pseudomonadota</taxon>
        <taxon>Alphaproteobacteria</taxon>
        <taxon>Rhodobacterales</taxon>
        <taxon>Paracoccaceae</taxon>
        <taxon>Paracoccus</taxon>
    </lineage>
</organism>
<evidence type="ECO:0000256" key="1">
    <source>
        <dbReference type="ARBA" id="ARBA00001947"/>
    </source>
</evidence>
<dbReference type="PANTHER" id="PTHR37418:SF2">
    <property type="entry name" value="3-KETO-5-AMINOHEXANOATE CLEAVAGE ENZYME"/>
    <property type="match status" value="1"/>
</dbReference>
<dbReference type="RefSeq" id="WP_377697569.1">
    <property type="nucleotide sequence ID" value="NZ_JBHLWE010000013.1"/>
</dbReference>
<gene>
    <name evidence="5" type="ORF">ACFFII_03800</name>
</gene>
<evidence type="ECO:0000256" key="4">
    <source>
        <dbReference type="ARBA" id="ARBA00022833"/>
    </source>
</evidence>
<accession>A0ABV6I0Y4</accession>
<keyword evidence="4" id="KW-0862">Zinc</keyword>
<dbReference type="Gene3D" id="3.20.20.70">
    <property type="entry name" value="Aldolase class I"/>
    <property type="match status" value="1"/>
</dbReference>
<dbReference type="PANTHER" id="PTHR37418">
    <property type="entry name" value="3-KETO-5-AMINOHEXANOATE CLEAVAGE ENZYME-RELATED"/>
    <property type="match status" value="1"/>
</dbReference>
<comment type="cofactor">
    <cofactor evidence="1">
        <name>Zn(2+)</name>
        <dbReference type="ChEBI" id="CHEBI:29105"/>
    </cofactor>
</comment>
<dbReference type="Pfam" id="PF05853">
    <property type="entry name" value="BKACE"/>
    <property type="match status" value="1"/>
</dbReference>
<name>A0ABV6I0Y4_9RHOB</name>
<dbReference type="InterPro" id="IPR008567">
    <property type="entry name" value="BKACE"/>
</dbReference>
<dbReference type="EMBL" id="JBHLWE010000013">
    <property type="protein sequence ID" value="MFC0339887.1"/>
    <property type="molecule type" value="Genomic_DNA"/>
</dbReference>
<protein>
    <submittedName>
        <fullName evidence="5">3-keto-5-aminohexanoate cleavage protein</fullName>
    </submittedName>
</protein>
<dbReference type="InterPro" id="IPR013785">
    <property type="entry name" value="Aldolase_TIM"/>
</dbReference>
<proteinExistence type="predicted"/>
<comment type="caution">
    <text evidence="5">The sequence shown here is derived from an EMBL/GenBank/DDBJ whole genome shotgun (WGS) entry which is preliminary data.</text>
</comment>
<sequence>MSLPRIMVAPNGARRGKADHPALPVTIPEIVACAAECFAAGADGIHAHVRDGQGQHVLDAGLYRELIAEMSRAVPGMAVQITTEAVGRYSPAEQRALVAAVQPAMVSVALREIMSESDLHLTRAFFHGCAEAGIAVQHILYAPEEVDWLAALQADGIIPTGQLQLIHVLGRYTAGQTSAPADLDAPLARQRALGPAVDWAVCAFGPAETDCLVAADRQGGKSRIGFENNLLNADGRPAISNADRVRELVGCLD</sequence>
<evidence type="ECO:0000256" key="2">
    <source>
        <dbReference type="ARBA" id="ARBA00022679"/>
    </source>
</evidence>
<keyword evidence="6" id="KW-1185">Reference proteome</keyword>
<evidence type="ECO:0000256" key="3">
    <source>
        <dbReference type="ARBA" id="ARBA00022723"/>
    </source>
</evidence>
<keyword evidence="2" id="KW-0808">Transferase</keyword>
<keyword evidence="3" id="KW-0479">Metal-binding</keyword>
<evidence type="ECO:0000313" key="6">
    <source>
        <dbReference type="Proteomes" id="UP001589799"/>
    </source>
</evidence>